<sequence length="560" mass="59955">MKRQLFILFFGFLLYLLSGSLVLAQNFQFQTESNKVFQGKPEVDSLSKNNKLNQIIVTFKKKPTAGELIKLSRKSKKSRLKYAITGTDAMVFEVSEGVIQESLNELRADTIVESAVVDKALDLLYIPNDPAIKATPAPGKPILQWSLYNLNLVGSGRTAFDISKGSSGVTVAVLDSQVDSSHEDLQGKFSSLVDCTSGSCQTVSSMTANPSNLDESHGTHVAGIIGAATNNNLGIASTGFNTNMLYIRIRDQNGNMLISYFVNAVRYAADHNAKIINMSLGSLAANLDGPIIAQINDAVTYAWNKGVLLVAAAGNCGWNESHHKAAGDPCDIYDEAGNFVRHSVNEKYYPAASPNMLNVAALDVNNNLAPYSQHNDPTDPQIGNWISILAPGGNFSTNSDKEFGIASTWPLNSYYYNLGTSAAAPHVSGIAALIWAAKPVLTNLQVKSIIEQTANKNIASGTTNNGMVDAVKALDSLNVTITPVSPTPTGTPVLSSTPTLTGQGKPGDANGDNKVDGLDYVVWLQNYNKSVGNGRLSGDFSGNGFVDGLDYVIWLNNYNK</sequence>
<reference evidence="9 10" key="1">
    <citation type="journal article" date="2016" name="Nat. Commun.">
        <title>Thousands of microbial genomes shed light on interconnected biogeochemical processes in an aquifer system.</title>
        <authorList>
            <person name="Anantharaman K."/>
            <person name="Brown C.T."/>
            <person name="Hug L.A."/>
            <person name="Sharon I."/>
            <person name="Castelle C.J."/>
            <person name="Probst A.J."/>
            <person name="Thomas B.C."/>
            <person name="Singh A."/>
            <person name="Wilkins M.J."/>
            <person name="Karaoz U."/>
            <person name="Brodie E.L."/>
            <person name="Williams K.H."/>
            <person name="Hubbard S.S."/>
            <person name="Banfield J.F."/>
        </authorList>
    </citation>
    <scope>NUCLEOTIDE SEQUENCE [LARGE SCALE GENOMIC DNA]</scope>
</reference>
<evidence type="ECO:0000313" key="9">
    <source>
        <dbReference type="EMBL" id="OGG05492.1"/>
    </source>
</evidence>
<dbReference type="SUPFAM" id="SSF52743">
    <property type="entry name" value="Subtilisin-like"/>
    <property type="match status" value="1"/>
</dbReference>
<dbReference type="InterPro" id="IPR018247">
    <property type="entry name" value="EF_Hand_1_Ca_BS"/>
</dbReference>
<dbReference type="PROSITE" id="PS51892">
    <property type="entry name" value="SUBTILASE"/>
    <property type="match status" value="1"/>
</dbReference>
<dbReference type="PROSITE" id="PS00018">
    <property type="entry name" value="EF_HAND_1"/>
    <property type="match status" value="1"/>
</dbReference>
<dbReference type="PRINTS" id="PR00723">
    <property type="entry name" value="SUBTILISIN"/>
</dbReference>
<evidence type="ECO:0000256" key="5">
    <source>
        <dbReference type="PIRSR" id="PIRSR615500-1"/>
    </source>
</evidence>
<gene>
    <name evidence="9" type="ORF">A2777_04440</name>
</gene>
<comment type="caution">
    <text evidence="9">The sequence shown here is derived from an EMBL/GenBank/DDBJ whole genome shotgun (WGS) entry which is preliminary data.</text>
</comment>
<dbReference type="GO" id="GO:0000272">
    <property type="term" value="P:polysaccharide catabolic process"/>
    <property type="evidence" value="ECO:0007669"/>
    <property type="project" value="InterPro"/>
</dbReference>
<evidence type="ECO:0000313" key="10">
    <source>
        <dbReference type="Proteomes" id="UP000177354"/>
    </source>
</evidence>
<dbReference type="PANTHER" id="PTHR43806">
    <property type="entry name" value="PEPTIDASE S8"/>
    <property type="match status" value="1"/>
</dbReference>
<dbReference type="GO" id="GO:0005615">
    <property type="term" value="C:extracellular space"/>
    <property type="evidence" value="ECO:0007669"/>
    <property type="project" value="TreeGrafter"/>
</dbReference>
<organism evidence="9 10">
    <name type="scientific">Candidatus Gottesmanbacteria bacterium RIFCSPHIGHO2_01_FULL_40_15</name>
    <dbReference type="NCBI Taxonomy" id="1798376"/>
    <lineage>
        <taxon>Bacteria</taxon>
        <taxon>Candidatus Gottesmaniibacteriota</taxon>
    </lineage>
</organism>
<dbReference type="Proteomes" id="UP000177354">
    <property type="component" value="Unassembled WGS sequence"/>
</dbReference>
<dbReference type="AlphaFoldDB" id="A0A1F5Z029"/>
<dbReference type="InterPro" id="IPR050131">
    <property type="entry name" value="Peptidase_S8_subtilisin-like"/>
</dbReference>
<proteinExistence type="inferred from homology"/>
<dbReference type="PANTHER" id="PTHR43806:SF11">
    <property type="entry name" value="CEREVISIN-RELATED"/>
    <property type="match status" value="1"/>
</dbReference>
<name>A0A1F5Z029_9BACT</name>
<dbReference type="InterPro" id="IPR036439">
    <property type="entry name" value="Dockerin_dom_sf"/>
</dbReference>
<evidence type="ECO:0000256" key="6">
    <source>
        <dbReference type="PROSITE-ProRule" id="PRU01240"/>
    </source>
</evidence>
<evidence type="ECO:0000256" key="4">
    <source>
        <dbReference type="ARBA" id="ARBA00022825"/>
    </source>
</evidence>
<feature type="region of interest" description="Disordered" evidence="7">
    <location>
        <begin position="485"/>
        <end position="511"/>
    </location>
</feature>
<keyword evidence="3 6" id="KW-0378">Hydrolase</keyword>
<feature type="compositionally biased region" description="Low complexity" evidence="7">
    <location>
        <begin position="485"/>
        <end position="502"/>
    </location>
</feature>
<dbReference type="PROSITE" id="PS00138">
    <property type="entry name" value="SUBTILASE_SER"/>
    <property type="match status" value="1"/>
</dbReference>
<keyword evidence="2 6" id="KW-0645">Protease</keyword>
<dbReference type="InterPro" id="IPR015500">
    <property type="entry name" value="Peptidase_S8_subtilisin-rel"/>
</dbReference>
<dbReference type="Pfam" id="PF00082">
    <property type="entry name" value="Peptidase_S8"/>
    <property type="match status" value="1"/>
</dbReference>
<dbReference type="InterPro" id="IPR022398">
    <property type="entry name" value="Peptidase_S8_His-AS"/>
</dbReference>
<dbReference type="GO" id="GO:0004252">
    <property type="term" value="F:serine-type endopeptidase activity"/>
    <property type="evidence" value="ECO:0007669"/>
    <property type="project" value="UniProtKB-UniRule"/>
</dbReference>
<dbReference type="PROSITE" id="PS00137">
    <property type="entry name" value="SUBTILASE_HIS"/>
    <property type="match status" value="1"/>
</dbReference>
<dbReference type="Gene3D" id="3.40.50.200">
    <property type="entry name" value="Peptidase S8/S53 domain"/>
    <property type="match status" value="1"/>
</dbReference>
<dbReference type="EMBL" id="MFJF01000032">
    <property type="protein sequence ID" value="OGG05492.1"/>
    <property type="molecule type" value="Genomic_DNA"/>
</dbReference>
<feature type="active site" description="Charge relay system" evidence="5 6">
    <location>
        <position position="421"/>
    </location>
</feature>
<feature type="domain" description="Peptidase S8/S53" evidence="8">
    <location>
        <begin position="167"/>
        <end position="461"/>
    </location>
</feature>
<comment type="similarity">
    <text evidence="1 6">Belongs to the peptidase S8 family.</text>
</comment>
<dbReference type="Gene3D" id="1.10.1330.10">
    <property type="entry name" value="Dockerin domain"/>
    <property type="match status" value="1"/>
</dbReference>
<dbReference type="SUPFAM" id="SSF63446">
    <property type="entry name" value="Type I dockerin domain"/>
    <property type="match status" value="1"/>
</dbReference>
<keyword evidence="4 6" id="KW-0720">Serine protease</keyword>
<dbReference type="GO" id="GO:0006508">
    <property type="term" value="P:proteolysis"/>
    <property type="evidence" value="ECO:0007669"/>
    <property type="project" value="UniProtKB-KW"/>
</dbReference>
<protein>
    <recommendedName>
        <fullName evidence="8">Peptidase S8/S53 domain-containing protein</fullName>
    </recommendedName>
</protein>
<feature type="active site" description="Charge relay system" evidence="5 6">
    <location>
        <position position="217"/>
    </location>
</feature>
<evidence type="ECO:0000259" key="8">
    <source>
        <dbReference type="Pfam" id="PF00082"/>
    </source>
</evidence>
<evidence type="ECO:0000256" key="1">
    <source>
        <dbReference type="ARBA" id="ARBA00011073"/>
    </source>
</evidence>
<feature type="active site" description="Charge relay system" evidence="5 6">
    <location>
        <position position="175"/>
    </location>
</feature>
<dbReference type="InterPro" id="IPR023828">
    <property type="entry name" value="Peptidase_S8_Ser-AS"/>
</dbReference>
<evidence type="ECO:0000256" key="2">
    <source>
        <dbReference type="ARBA" id="ARBA00022670"/>
    </source>
</evidence>
<dbReference type="InterPro" id="IPR036852">
    <property type="entry name" value="Peptidase_S8/S53_dom_sf"/>
</dbReference>
<dbReference type="InterPro" id="IPR000209">
    <property type="entry name" value="Peptidase_S8/S53_dom"/>
</dbReference>
<evidence type="ECO:0000256" key="7">
    <source>
        <dbReference type="SAM" id="MobiDB-lite"/>
    </source>
</evidence>
<accession>A0A1F5Z029</accession>
<evidence type="ECO:0000256" key="3">
    <source>
        <dbReference type="ARBA" id="ARBA00022801"/>
    </source>
</evidence>